<proteinExistence type="predicted"/>
<keyword evidence="2" id="KW-1185">Reference proteome</keyword>
<sequence length="229" mass="26832">MFLPDKANKRLNFRFPVFHKGAIHFLSFDPPEPYILSYNIESGISTTLDVPRECIETLEDVDVDDIDEMLNYRGFFRARIFKWENVGRSNYDDDDDDGSTICLVRFDREKKSFGIWVLMDYEKSFWSKLLELSFEEMGLGSEDFSVFGYSVMNGNSLVFCTKKNVFCYDLSGQRKTRLERICSRSGFRWRDENLCFFPYSSTFRSCGNGEKQLYLGETGVNFVHIIDNF</sequence>
<organism evidence="1 2">
    <name type="scientific">Senna tora</name>
    <dbReference type="NCBI Taxonomy" id="362788"/>
    <lineage>
        <taxon>Eukaryota</taxon>
        <taxon>Viridiplantae</taxon>
        <taxon>Streptophyta</taxon>
        <taxon>Embryophyta</taxon>
        <taxon>Tracheophyta</taxon>
        <taxon>Spermatophyta</taxon>
        <taxon>Magnoliopsida</taxon>
        <taxon>eudicotyledons</taxon>
        <taxon>Gunneridae</taxon>
        <taxon>Pentapetalae</taxon>
        <taxon>rosids</taxon>
        <taxon>fabids</taxon>
        <taxon>Fabales</taxon>
        <taxon>Fabaceae</taxon>
        <taxon>Caesalpinioideae</taxon>
        <taxon>Cassia clade</taxon>
        <taxon>Senna</taxon>
    </lineage>
</organism>
<dbReference type="AlphaFoldDB" id="A0A834TNP1"/>
<protein>
    <submittedName>
        <fullName evidence="1">Putative F-box protein</fullName>
    </submittedName>
</protein>
<dbReference type="Proteomes" id="UP000634136">
    <property type="component" value="Unassembled WGS sequence"/>
</dbReference>
<name>A0A834TNP1_9FABA</name>
<dbReference type="EMBL" id="JAAIUW010000007">
    <property type="protein sequence ID" value="KAF7824837.1"/>
    <property type="molecule type" value="Genomic_DNA"/>
</dbReference>
<gene>
    <name evidence="1" type="ORF">G2W53_022981</name>
</gene>
<evidence type="ECO:0000313" key="2">
    <source>
        <dbReference type="Proteomes" id="UP000634136"/>
    </source>
</evidence>
<accession>A0A834TNP1</accession>
<reference evidence="1" key="1">
    <citation type="submission" date="2020-09" db="EMBL/GenBank/DDBJ databases">
        <title>Genome-Enabled Discovery of Anthraquinone Biosynthesis in Senna tora.</title>
        <authorList>
            <person name="Kang S.-H."/>
            <person name="Pandey R.P."/>
            <person name="Lee C.-M."/>
            <person name="Sim J.-S."/>
            <person name="Jeong J.-T."/>
            <person name="Choi B.-S."/>
            <person name="Jung M."/>
            <person name="Ginzburg D."/>
            <person name="Zhao K."/>
            <person name="Won S.Y."/>
            <person name="Oh T.-J."/>
            <person name="Yu Y."/>
            <person name="Kim N.-H."/>
            <person name="Lee O.R."/>
            <person name="Lee T.-H."/>
            <person name="Bashyal P."/>
            <person name="Kim T.-S."/>
            <person name="Lee W.-H."/>
            <person name="Kawkins C."/>
            <person name="Kim C.-K."/>
            <person name="Kim J.S."/>
            <person name="Ahn B.O."/>
            <person name="Rhee S.Y."/>
            <person name="Sohng J.K."/>
        </authorList>
    </citation>
    <scope>NUCLEOTIDE SEQUENCE</scope>
    <source>
        <tissue evidence="1">Leaf</tissue>
    </source>
</reference>
<comment type="caution">
    <text evidence="1">The sequence shown here is derived from an EMBL/GenBank/DDBJ whole genome shotgun (WGS) entry which is preliminary data.</text>
</comment>
<dbReference type="OrthoDB" id="1433187at2759"/>
<evidence type="ECO:0000313" key="1">
    <source>
        <dbReference type="EMBL" id="KAF7824837.1"/>
    </source>
</evidence>